<dbReference type="Gene3D" id="6.20.240.60">
    <property type="match status" value="1"/>
</dbReference>
<dbReference type="InterPro" id="IPR002477">
    <property type="entry name" value="Peptidoglycan-bd-like"/>
</dbReference>
<dbReference type="InterPro" id="IPR036366">
    <property type="entry name" value="PGBDSf"/>
</dbReference>
<evidence type="ECO:0000256" key="1">
    <source>
        <dbReference type="ARBA" id="ARBA00007010"/>
    </source>
</evidence>
<dbReference type="RefSeq" id="WP_083574059.1">
    <property type="nucleotide sequence ID" value="NZ_FRAF01000005.1"/>
</dbReference>
<evidence type="ECO:0000256" key="7">
    <source>
        <dbReference type="ARBA" id="ARBA00023316"/>
    </source>
</evidence>
<protein>
    <recommendedName>
        <fullName evidence="2 8">Spore cortex-lytic enzyme</fullName>
    </recommendedName>
</protein>
<keyword evidence="3" id="KW-0309">Germination</keyword>
<evidence type="ECO:0000256" key="5">
    <source>
        <dbReference type="ARBA" id="ARBA00022801"/>
    </source>
</evidence>
<feature type="domain" description="Peptidoglycan binding-like" evidence="11">
    <location>
        <begin position="44"/>
        <end position="96"/>
    </location>
</feature>
<keyword evidence="14" id="KW-1185">Reference proteome</keyword>
<name>A0A1M6N2Q2_9BACL</name>
<feature type="compositionally biased region" description="Polar residues" evidence="9">
    <location>
        <begin position="124"/>
        <end position="142"/>
    </location>
</feature>
<dbReference type="OrthoDB" id="9785345at2"/>
<dbReference type="PROSITE" id="PS51257">
    <property type="entry name" value="PROKAR_LIPOPROTEIN"/>
    <property type="match status" value="1"/>
</dbReference>
<evidence type="ECO:0000256" key="6">
    <source>
        <dbReference type="ARBA" id="ARBA00022969"/>
    </source>
</evidence>
<dbReference type="GO" id="GO:0030435">
    <property type="term" value="P:sporulation resulting in formation of a cellular spore"/>
    <property type="evidence" value="ECO:0007669"/>
    <property type="project" value="UniProtKB-KW"/>
</dbReference>
<evidence type="ECO:0000313" key="13">
    <source>
        <dbReference type="EMBL" id="SHJ90001.1"/>
    </source>
</evidence>
<keyword evidence="6" id="KW-0749">Sporulation</keyword>
<keyword evidence="5" id="KW-0378">Hydrolase</keyword>
<dbReference type="STRING" id="1830138.SAMN05443507_10560"/>
<dbReference type="GO" id="GO:0071555">
    <property type="term" value="P:cell wall organization"/>
    <property type="evidence" value="ECO:0007669"/>
    <property type="project" value="UniProtKB-KW"/>
</dbReference>
<dbReference type="Gene3D" id="1.10.10.2520">
    <property type="entry name" value="Cell wall hydrolase SleB, domain 1"/>
    <property type="match status" value="1"/>
</dbReference>
<evidence type="ECO:0000256" key="10">
    <source>
        <dbReference type="SAM" id="SignalP"/>
    </source>
</evidence>
<accession>A0A1M6N2Q2</accession>
<dbReference type="InterPro" id="IPR036365">
    <property type="entry name" value="PGBD-like_sf"/>
</dbReference>
<feature type="region of interest" description="Disordered" evidence="9">
    <location>
        <begin position="119"/>
        <end position="142"/>
    </location>
</feature>
<evidence type="ECO:0000256" key="8">
    <source>
        <dbReference type="NCBIfam" id="TIGR02869"/>
    </source>
</evidence>
<evidence type="ECO:0000256" key="4">
    <source>
        <dbReference type="ARBA" id="ARBA00022729"/>
    </source>
</evidence>
<dbReference type="NCBIfam" id="TIGR02869">
    <property type="entry name" value="spore_SleB"/>
    <property type="match status" value="1"/>
</dbReference>
<dbReference type="InterPro" id="IPR042047">
    <property type="entry name" value="SleB_dom1"/>
</dbReference>
<evidence type="ECO:0000259" key="12">
    <source>
        <dbReference type="Pfam" id="PF07486"/>
    </source>
</evidence>
<reference evidence="14" key="1">
    <citation type="submission" date="2016-11" db="EMBL/GenBank/DDBJ databases">
        <authorList>
            <person name="Varghese N."/>
            <person name="Submissions S."/>
        </authorList>
    </citation>
    <scope>NUCLEOTIDE SEQUENCE [LARGE SCALE GENOMIC DNA]</scope>
    <source>
        <strain evidence="14">USBA-503</strain>
    </source>
</reference>
<evidence type="ECO:0000256" key="9">
    <source>
        <dbReference type="SAM" id="MobiDB-lite"/>
    </source>
</evidence>
<feature type="signal peptide" evidence="10">
    <location>
        <begin position="1"/>
        <end position="21"/>
    </location>
</feature>
<keyword evidence="7" id="KW-0961">Cell wall biogenesis/degradation</keyword>
<dbReference type="SUPFAM" id="SSF47090">
    <property type="entry name" value="PGBD-like"/>
    <property type="match status" value="1"/>
</dbReference>
<comment type="similarity">
    <text evidence="1">Belongs to the SleB family.</text>
</comment>
<dbReference type="Pfam" id="PF07486">
    <property type="entry name" value="Hydrolase_2"/>
    <property type="match status" value="1"/>
</dbReference>
<sequence>MRKKFGLQWLLACMVAGSCFAVLPNSPVQAFSDRNLSYGCIGYSVYELQNRLKYLGYYHGPINGIFTWDVYWAVRDFQYAFGMQPTGYVNMATKMQLVKATQGWHYVGPLPHGMEELPDGQIVPNPQNGQSNAESVASGQSVPANSDVVTGAAVSNSGTSALTPADIDLMAHVVHAEAKGEPLLGQVGVADVILNRLKDPKFPQSIPGIIYQPGAFQCVSNGTINEPYNAESLQAVMDAIHGWDPVGSALYYFNPATSTSPWIWGKPEITKIGNQIFSQ</sequence>
<gene>
    <name evidence="13" type="ORF">SAMN05443507_10560</name>
</gene>
<dbReference type="InterPro" id="IPR011105">
    <property type="entry name" value="Cell_wall_hydrolase_SleB"/>
</dbReference>
<dbReference type="Pfam" id="PF01471">
    <property type="entry name" value="PG_binding_1"/>
    <property type="match status" value="1"/>
</dbReference>
<dbReference type="GO" id="GO:0016787">
    <property type="term" value="F:hydrolase activity"/>
    <property type="evidence" value="ECO:0007669"/>
    <property type="project" value="UniProtKB-KW"/>
</dbReference>
<evidence type="ECO:0000256" key="2">
    <source>
        <dbReference type="ARBA" id="ARBA00018364"/>
    </source>
</evidence>
<keyword evidence="4 10" id="KW-0732">Signal</keyword>
<proteinExistence type="inferred from homology"/>
<evidence type="ECO:0000313" key="14">
    <source>
        <dbReference type="Proteomes" id="UP000184016"/>
    </source>
</evidence>
<dbReference type="EMBL" id="FRAF01000005">
    <property type="protein sequence ID" value="SHJ90001.1"/>
    <property type="molecule type" value="Genomic_DNA"/>
</dbReference>
<evidence type="ECO:0000259" key="11">
    <source>
        <dbReference type="Pfam" id="PF01471"/>
    </source>
</evidence>
<dbReference type="Gene3D" id="1.10.101.10">
    <property type="entry name" value="PGBD-like superfamily/PGBD"/>
    <property type="match status" value="1"/>
</dbReference>
<evidence type="ECO:0000256" key="3">
    <source>
        <dbReference type="ARBA" id="ARBA00022544"/>
    </source>
</evidence>
<dbReference type="AlphaFoldDB" id="A0A1M6N2Q2"/>
<feature type="domain" description="Cell wall hydrolase SleB" evidence="12">
    <location>
        <begin position="180"/>
        <end position="277"/>
    </location>
</feature>
<dbReference type="GO" id="GO:0009847">
    <property type="term" value="P:spore germination"/>
    <property type="evidence" value="ECO:0007669"/>
    <property type="project" value="UniProtKB-UniRule"/>
</dbReference>
<feature type="chain" id="PRO_5039607856" description="Spore cortex-lytic enzyme" evidence="10">
    <location>
        <begin position="22"/>
        <end position="279"/>
    </location>
</feature>
<organism evidence="13 14">
    <name type="scientific">Alicyclobacillus tolerans</name>
    <dbReference type="NCBI Taxonomy" id="90970"/>
    <lineage>
        <taxon>Bacteria</taxon>
        <taxon>Bacillati</taxon>
        <taxon>Bacillota</taxon>
        <taxon>Bacilli</taxon>
        <taxon>Bacillales</taxon>
        <taxon>Alicyclobacillaceae</taxon>
        <taxon>Alicyclobacillus</taxon>
    </lineage>
</organism>
<dbReference type="InterPro" id="IPR014224">
    <property type="entry name" value="Spore_cortex_SleB"/>
</dbReference>
<dbReference type="Proteomes" id="UP000184016">
    <property type="component" value="Unassembled WGS sequence"/>
</dbReference>